<comment type="caution">
    <text evidence="6">The sequence shown here is derived from an EMBL/GenBank/DDBJ whole genome shotgun (WGS) entry which is preliminary data.</text>
</comment>
<dbReference type="RefSeq" id="WP_147014834.1">
    <property type="nucleotide sequence ID" value="NZ_VORB01000007.1"/>
</dbReference>
<accession>A0A5C6UYC1</accession>
<comment type="function">
    <text evidence="5">One of the primary rRNA binding proteins, this protein initially binds near the 5'-end of the 23S rRNA. It is important during the early stages of 50S assembly. It makes multiple contacts with different domains of the 23S rRNA in the assembled 50S subunit and ribosome.</text>
</comment>
<dbReference type="GO" id="GO:0005840">
    <property type="term" value="C:ribosome"/>
    <property type="evidence" value="ECO:0007669"/>
    <property type="project" value="UniProtKB-KW"/>
</dbReference>
<keyword evidence="2 5" id="KW-0689">Ribosomal protein</keyword>
<evidence type="ECO:0000256" key="1">
    <source>
        <dbReference type="ARBA" id="ARBA00010528"/>
    </source>
</evidence>
<comment type="similarity">
    <text evidence="1 5">Belongs to the universal ribosomal protein uL4 family.</text>
</comment>
<dbReference type="SUPFAM" id="SSF52166">
    <property type="entry name" value="Ribosomal protein L4"/>
    <property type="match status" value="1"/>
</dbReference>
<proteinExistence type="inferred from homology"/>
<dbReference type="EMBL" id="VORB01000007">
    <property type="protein sequence ID" value="TXC78412.1"/>
    <property type="molecule type" value="Genomic_DNA"/>
</dbReference>
<dbReference type="NCBIfam" id="TIGR03953">
    <property type="entry name" value="rplD_bact"/>
    <property type="match status" value="1"/>
</dbReference>
<dbReference type="InterPro" id="IPR002136">
    <property type="entry name" value="Ribosomal_uL4"/>
</dbReference>
<organism evidence="6 7">
    <name type="scientific">Luteibaculum oceani</name>
    <dbReference type="NCBI Taxonomy" id="1294296"/>
    <lineage>
        <taxon>Bacteria</taxon>
        <taxon>Pseudomonadati</taxon>
        <taxon>Bacteroidota</taxon>
        <taxon>Flavobacteriia</taxon>
        <taxon>Flavobacteriales</taxon>
        <taxon>Luteibaculaceae</taxon>
        <taxon>Luteibaculum</taxon>
    </lineage>
</organism>
<keyword evidence="7" id="KW-1185">Reference proteome</keyword>
<keyword evidence="5" id="KW-0694">RNA-binding</keyword>
<dbReference type="HAMAP" id="MF_01328_B">
    <property type="entry name" value="Ribosomal_uL4_B"/>
    <property type="match status" value="1"/>
</dbReference>
<dbReference type="PANTHER" id="PTHR10746">
    <property type="entry name" value="50S RIBOSOMAL PROTEIN L4"/>
    <property type="match status" value="1"/>
</dbReference>
<sequence length="209" mass="22946">MDISVLNIKGEDTGKKVDLSESVFGIEPNDHAIYLDVKGILANGRQGTAKAKQRAEISRTTKKLKRQKGTGGARAGSMRSPLFVGGGRVFGPTPRDYGIKVNKKTKKLAKISALSYKAKDQAITVVEDFNFEAPKTKSFNEILGKLNLSDKKTLFVLVDYNKALYLSSRNLKGAKVVTISELNTYDILNFNNIVFVESSVSQINELGKK</sequence>
<dbReference type="GO" id="GO:0019843">
    <property type="term" value="F:rRNA binding"/>
    <property type="evidence" value="ECO:0007669"/>
    <property type="project" value="UniProtKB-UniRule"/>
</dbReference>
<dbReference type="AlphaFoldDB" id="A0A5C6UYC1"/>
<reference evidence="6 7" key="1">
    <citation type="submission" date="2019-08" db="EMBL/GenBank/DDBJ databases">
        <title>Genome of Luteibaculum oceani JCM 18817.</title>
        <authorList>
            <person name="Bowman J.P."/>
        </authorList>
    </citation>
    <scope>NUCLEOTIDE SEQUENCE [LARGE SCALE GENOMIC DNA]</scope>
    <source>
        <strain evidence="6 7">JCM 18817</strain>
    </source>
</reference>
<gene>
    <name evidence="5 6" type="primary">rplD</name>
    <name evidence="6" type="ORF">FRX97_08765</name>
</gene>
<evidence type="ECO:0000256" key="2">
    <source>
        <dbReference type="ARBA" id="ARBA00022980"/>
    </source>
</evidence>
<evidence type="ECO:0000256" key="3">
    <source>
        <dbReference type="ARBA" id="ARBA00023274"/>
    </source>
</evidence>
<dbReference type="Proteomes" id="UP000321168">
    <property type="component" value="Unassembled WGS sequence"/>
</dbReference>
<dbReference type="PANTHER" id="PTHR10746:SF6">
    <property type="entry name" value="LARGE RIBOSOMAL SUBUNIT PROTEIN UL4M"/>
    <property type="match status" value="1"/>
</dbReference>
<protein>
    <recommendedName>
        <fullName evidence="4 5">Large ribosomal subunit protein uL4</fullName>
    </recommendedName>
</protein>
<dbReference type="InterPro" id="IPR023574">
    <property type="entry name" value="Ribosomal_uL4_dom_sf"/>
</dbReference>
<dbReference type="GO" id="GO:0006412">
    <property type="term" value="P:translation"/>
    <property type="evidence" value="ECO:0007669"/>
    <property type="project" value="UniProtKB-UniRule"/>
</dbReference>
<dbReference type="InterPro" id="IPR013005">
    <property type="entry name" value="Ribosomal_uL4-like"/>
</dbReference>
<evidence type="ECO:0000313" key="7">
    <source>
        <dbReference type="Proteomes" id="UP000321168"/>
    </source>
</evidence>
<dbReference type="GO" id="GO:1990904">
    <property type="term" value="C:ribonucleoprotein complex"/>
    <property type="evidence" value="ECO:0007669"/>
    <property type="project" value="UniProtKB-KW"/>
</dbReference>
<evidence type="ECO:0000256" key="5">
    <source>
        <dbReference type="HAMAP-Rule" id="MF_01328"/>
    </source>
</evidence>
<comment type="subunit">
    <text evidence="5">Part of the 50S ribosomal subunit.</text>
</comment>
<keyword evidence="3 5" id="KW-0687">Ribonucleoprotein</keyword>
<comment type="function">
    <text evidence="5">Forms part of the polypeptide exit tunnel.</text>
</comment>
<dbReference type="GO" id="GO:0003735">
    <property type="term" value="F:structural constituent of ribosome"/>
    <property type="evidence" value="ECO:0007669"/>
    <property type="project" value="InterPro"/>
</dbReference>
<keyword evidence="5" id="KW-0699">rRNA-binding</keyword>
<name>A0A5C6UYC1_9FLAO</name>
<evidence type="ECO:0000313" key="6">
    <source>
        <dbReference type="EMBL" id="TXC78412.1"/>
    </source>
</evidence>
<evidence type="ECO:0000256" key="4">
    <source>
        <dbReference type="ARBA" id="ARBA00035244"/>
    </source>
</evidence>
<dbReference type="Pfam" id="PF00573">
    <property type="entry name" value="Ribosomal_L4"/>
    <property type="match status" value="1"/>
</dbReference>
<dbReference type="OrthoDB" id="9803201at2"/>
<dbReference type="Gene3D" id="3.40.1370.10">
    <property type="match status" value="1"/>
</dbReference>